<name>A0A8S9FJV3_BRACR</name>
<organism evidence="2">
    <name type="scientific">Brassica cretica</name>
    <name type="common">Mustard</name>
    <dbReference type="NCBI Taxonomy" id="69181"/>
    <lineage>
        <taxon>Eukaryota</taxon>
        <taxon>Viridiplantae</taxon>
        <taxon>Streptophyta</taxon>
        <taxon>Embryophyta</taxon>
        <taxon>Tracheophyta</taxon>
        <taxon>Spermatophyta</taxon>
        <taxon>Magnoliopsida</taxon>
        <taxon>eudicotyledons</taxon>
        <taxon>Gunneridae</taxon>
        <taxon>Pentapetalae</taxon>
        <taxon>rosids</taxon>
        <taxon>malvids</taxon>
        <taxon>Brassicales</taxon>
        <taxon>Brassicaceae</taxon>
        <taxon>Brassiceae</taxon>
        <taxon>Brassica</taxon>
    </lineage>
</organism>
<dbReference type="EMBL" id="QGKY02002305">
    <property type="protein sequence ID" value="KAF2532597.1"/>
    <property type="molecule type" value="Genomic_DNA"/>
</dbReference>
<evidence type="ECO:0000313" key="2">
    <source>
        <dbReference type="EMBL" id="KAF2532597.1"/>
    </source>
</evidence>
<protein>
    <submittedName>
        <fullName evidence="2">Uncharacterized protein</fullName>
    </submittedName>
</protein>
<gene>
    <name evidence="2" type="ORF">F2Q70_00031149</name>
</gene>
<proteinExistence type="predicted"/>
<accession>A0A8S9FJV3</accession>
<sequence>MEQKLVQDTMQSMLLKEAKPVVKVSHQGKYLTPLLDTSADVFALGIGEKNESYMLTEVRRKEPDHKLSHEPPHKWKPKIELSVVQMPRLKVCFSDLKTSKTLDYPGIMHLSLPKSFHPGIRQEVVHNNQGHKLQRRHQTKTSCPKKEIILQLVEVIKKIEKFSVCKEESFKEIPPDNLLLLGGSTPKMVRTEPNRSMKDHPLKKRCNAKLNSRGVILSCLLKEEPPDAQSIPKPKQYQGHTCTKIPYLTNQEGLNHEDNFYGFYTQEGVHANWNRAKVFTEKEVMNFTSQRFLSPSIYEYPTLKEDSRPMKKRPEPKPIKEVNRSL</sequence>
<dbReference type="AlphaFoldDB" id="A0A8S9FJV3"/>
<evidence type="ECO:0000256" key="1">
    <source>
        <dbReference type="SAM" id="MobiDB-lite"/>
    </source>
</evidence>
<feature type="region of interest" description="Disordered" evidence="1">
    <location>
        <begin position="304"/>
        <end position="326"/>
    </location>
</feature>
<reference evidence="2" key="1">
    <citation type="submission" date="2019-12" db="EMBL/GenBank/DDBJ databases">
        <title>Genome sequencing and annotation of Brassica cretica.</title>
        <authorList>
            <person name="Studholme D.J."/>
            <person name="Sarris P.F."/>
        </authorList>
    </citation>
    <scope>NUCLEOTIDE SEQUENCE</scope>
    <source>
        <strain evidence="2">PFS-102/07</strain>
        <tissue evidence="2">Leaf</tissue>
    </source>
</reference>
<comment type="caution">
    <text evidence="2">The sequence shown here is derived from an EMBL/GenBank/DDBJ whole genome shotgun (WGS) entry which is preliminary data.</text>
</comment>